<name>A0A8C5DYH3_GOUWI</name>
<evidence type="ECO:0000313" key="2">
    <source>
        <dbReference type="Ensembl" id="ENSGWIP00000013502.1"/>
    </source>
</evidence>
<proteinExistence type="predicted"/>
<keyword evidence="3" id="KW-1185">Reference proteome</keyword>
<dbReference type="Proteomes" id="UP000694680">
    <property type="component" value="Chromosome 8"/>
</dbReference>
<dbReference type="PANTHER" id="PTHR16155">
    <property type="entry name" value="DED DOMAIN-CONTAINING PROTEIN"/>
    <property type="match status" value="1"/>
</dbReference>
<dbReference type="Ensembl" id="ENSGWIT00000014971.1">
    <property type="protein sequence ID" value="ENSGWIP00000013502.1"/>
    <property type="gene ID" value="ENSGWIG00000007692.1"/>
</dbReference>
<sequence length="1399" mass="161470">MAGCNNGKLVSCHCSPDVELPTKHIEASRSSGLNENYIEEIYKNGVDGQILLSLNQDHLMSSISMKSGPAFFIIHKRNDLLSFQQKGKEKNKQNEGTKTSTKSKDSSEQKSFGDQAVVTDTQSAPGQFSLISKDDCKPRPFDQDAIYFSYVKHRVLPPASGAFNLIQPCHEYKLFAADALLDSTRLQVNFAREVLKFAIGCMNVRTNGTIHFGVIDYKHGEIIGIPVEDKHIFLDALKYIDRSVSSDKEDVCKCVRSPRFVEVMDQEKNDERYVVEVDIVPSIHIVEGKVYRVKLPNFRESTNKVKFAKELILQRVGSKTKPVKGKNLWDFFPMVEIRDSLRKEAEKNQFFCAPGLCQNLGRKLTMLMTSGKKFIEHEKWFILVTNKLNPEDLCNIDWLLNMNLFCVFDFDADSKTSGLCSKYLQHHSANMHFLQNYSIPSGMNIQEFTKQMNLFDQTSWIFCNGRTDFRGNESSYDEMTWIKTKRTLLKESLSLICKHILPKGVFQVIFLLTTPVEKPLLYTFDGFFTEMKGHDDIICICESEENFHKWQSFAEAFCVREAVDNCSVVGIKMSHVNATVQRLQPVNACAKKHLPVFVQGTCLFETEVEERMYSLEVLTVDHCDETKEDFIDEEKENIENQFYRGARVTWLNFWLAEHNFVGNIIQRDAYNDTLKILKDALNNNADQTPVMVINIYHHPGSGGSTVAKLVLWNNRKELRCAVVKPSQPASLVAQHAVDLREYEEKNPQRCLPTLLLIEDTTKEYLDDLRNELEVAIKTKEVQFGTLCFILLSCRRCHDPEKKCKESPLHNVSVTQKLSPEEKIKFAGKRQALEKTYKPQFILTFVLMSEEFDKGYVEQFVKHLLEDIDRQSVVTRLIHYVALLNTYVHNSFISQSHCEAMLALTIHFEQLHQHEFEKLLSDQAKLVFLHLKDDKTHIESIRIIHQIVAKEILQQLLGPQQSLGSLAMDLLCNDVLFEHTFRQDDYQSFLRQLFIKRSRISKGDEYDSLFSPLIDHVCKNEGTPNEAIQLLEKAYYRFSDDSFFAQQLARLHYKYEKFEEAEHWAETAAKQMPNNSYILHTKGQVYRKWFQAKCKEIDNNQINAQNTADAVKTALKAIECFQECERAAKNDREHLNTYGYFSEVEVSCDLLKLISSLPVFKNATNGRSEYLRYLLTDYIPKDIECSWRLFHDRLKKLHKTMQDALEGISEDLRYFQTDNGSDEDTTESLEEKIRYLQTWLSKKFSEYGKYFQDIVNYILTQISLKCQSPETQKVASLKDLQALRRQFSSDKKKCLPGALFLLTLRFWPEDSDTNHEKEAKYEIVHVKCPLTPQKCFNSEPGGDGAKCRLPASHCEYTGILRESSLMGFPLQNSVLFSSIQKNNFMIILEVYHLRAPHDSI</sequence>
<evidence type="ECO:0000313" key="3">
    <source>
        <dbReference type="Proteomes" id="UP000694680"/>
    </source>
</evidence>
<organism evidence="2 3">
    <name type="scientific">Gouania willdenowi</name>
    <name type="common">Blunt-snouted clingfish</name>
    <name type="synonym">Lepadogaster willdenowi</name>
    <dbReference type="NCBI Taxonomy" id="441366"/>
    <lineage>
        <taxon>Eukaryota</taxon>
        <taxon>Metazoa</taxon>
        <taxon>Chordata</taxon>
        <taxon>Craniata</taxon>
        <taxon>Vertebrata</taxon>
        <taxon>Euteleostomi</taxon>
        <taxon>Actinopterygii</taxon>
        <taxon>Neopterygii</taxon>
        <taxon>Teleostei</taxon>
        <taxon>Neoteleostei</taxon>
        <taxon>Acanthomorphata</taxon>
        <taxon>Ovalentaria</taxon>
        <taxon>Blenniimorphae</taxon>
        <taxon>Blenniiformes</taxon>
        <taxon>Gobiesocoidei</taxon>
        <taxon>Gobiesocidae</taxon>
        <taxon>Gobiesocinae</taxon>
        <taxon>Gouania</taxon>
    </lineage>
</organism>
<feature type="region of interest" description="Disordered" evidence="1">
    <location>
        <begin position="84"/>
        <end position="115"/>
    </location>
</feature>
<dbReference type="InterPro" id="IPR011990">
    <property type="entry name" value="TPR-like_helical_dom_sf"/>
</dbReference>
<dbReference type="Gene3D" id="1.10.150.50">
    <property type="entry name" value="Transcription Factor, Ets-1"/>
    <property type="match status" value="1"/>
</dbReference>
<dbReference type="PANTHER" id="PTHR16155:SF3">
    <property type="entry name" value="STERILE ALPHA MOTIF DOMAIN-CONTAINING PROTEIN 9-LIKE"/>
    <property type="match status" value="1"/>
</dbReference>
<reference evidence="2" key="2">
    <citation type="submission" date="2025-08" db="UniProtKB">
        <authorList>
            <consortium name="Ensembl"/>
        </authorList>
    </citation>
    <scope>IDENTIFICATION</scope>
</reference>
<evidence type="ECO:0000256" key="1">
    <source>
        <dbReference type="SAM" id="MobiDB-lite"/>
    </source>
</evidence>
<reference evidence="2" key="1">
    <citation type="submission" date="2020-06" db="EMBL/GenBank/DDBJ databases">
        <authorList>
            <consortium name="Wellcome Sanger Institute Data Sharing"/>
        </authorList>
    </citation>
    <scope>NUCLEOTIDE SEQUENCE [LARGE SCALE GENOMIC DNA]</scope>
</reference>
<dbReference type="GO" id="GO:0005737">
    <property type="term" value="C:cytoplasm"/>
    <property type="evidence" value="ECO:0007669"/>
    <property type="project" value="TreeGrafter"/>
</dbReference>
<dbReference type="SUPFAM" id="SSF47769">
    <property type="entry name" value="SAM/Pointed domain"/>
    <property type="match status" value="1"/>
</dbReference>
<dbReference type="Gene3D" id="1.25.40.10">
    <property type="entry name" value="Tetratricopeptide repeat domain"/>
    <property type="match status" value="1"/>
</dbReference>
<reference evidence="2" key="3">
    <citation type="submission" date="2025-09" db="UniProtKB">
        <authorList>
            <consortium name="Ensembl"/>
        </authorList>
    </citation>
    <scope>IDENTIFICATION</scope>
</reference>
<protein>
    <submittedName>
        <fullName evidence="2">Zmp:0000000735</fullName>
    </submittedName>
</protein>
<dbReference type="SUPFAM" id="SSF48452">
    <property type="entry name" value="TPR-like"/>
    <property type="match status" value="1"/>
</dbReference>
<accession>A0A8C5DYH3</accession>
<dbReference type="InterPro" id="IPR013761">
    <property type="entry name" value="SAM/pointed_sf"/>
</dbReference>
<feature type="compositionally biased region" description="Basic and acidic residues" evidence="1">
    <location>
        <begin position="86"/>
        <end position="95"/>
    </location>
</feature>